<evidence type="ECO:0000313" key="4">
    <source>
        <dbReference type="EMBL" id="ALS74584.1"/>
    </source>
</evidence>
<dbReference type="InterPro" id="IPR036264">
    <property type="entry name" value="Bact_exopeptidase_dim_dom"/>
</dbReference>
<protein>
    <submittedName>
        <fullName evidence="4">Peptidase M20</fullName>
    </submittedName>
</protein>
<feature type="binding site" evidence="2">
    <location>
        <position position="139"/>
    </location>
    <ligand>
        <name>Mn(2+)</name>
        <dbReference type="ChEBI" id="CHEBI:29035"/>
        <label>2</label>
    </ligand>
</feature>
<dbReference type="InterPro" id="IPR017439">
    <property type="entry name" value="Amidohydrolase"/>
</dbReference>
<name>A0A0U2XPX1_9BACL</name>
<evidence type="ECO:0000313" key="5">
    <source>
        <dbReference type="Proteomes" id="UP000067683"/>
    </source>
</evidence>
<keyword evidence="2" id="KW-0479">Metal-binding</keyword>
<dbReference type="GO" id="GO:0050118">
    <property type="term" value="F:N-acetyldiaminopimelate deacetylase activity"/>
    <property type="evidence" value="ECO:0007669"/>
    <property type="project" value="UniProtKB-ARBA"/>
</dbReference>
<dbReference type="Pfam" id="PF07687">
    <property type="entry name" value="M20_dimer"/>
    <property type="match status" value="1"/>
</dbReference>
<dbReference type="Gene3D" id="3.40.630.10">
    <property type="entry name" value="Zn peptidases"/>
    <property type="match status" value="1"/>
</dbReference>
<dbReference type="PANTHER" id="PTHR11014">
    <property type="entry name" value="PEPTIDASE M20 FAMILY MEMBER"/>
    <property type="match status" value="1"/>
</dbReference>
<dbReference type="NCBIfam" id="TIGR01891">
    <property type="entry name" value="amidohydrolases"/>
    <property type="match status" value="1"/>
</dbReference>
<keyword evidence="5" id="KW-1185">Reference proteome</keyword>
<gene>
    <name evidence="4" type="ORF">AUC31_04695</name>
</gene>
<dbReference type="STRING" id="200991.AUC31_04695"/>
<dbReference type="OrthoDB" id="2416606at2"/>
<reference evidence="4" key="1">
    <citation type="submission" date="2016-01" db="EMBL/GenBank/DDBJ databases">
        <title>Complete genome of Planococcus rifietoensis type strain M8.</title>
        <authorList>
            <person name="See-Too W.S."/>
        </authorList>
    </citation>
    <scope>NUCLEOTIDE SEQUENCE [LARGE SCALE GENOMIC DNA]</scope>
    <source>
        <strain evidence="4">M8</strain>
    </source>
</reference>
<keyword evidence="2" id="KW-0464">Manganese</keyword>
<evidence type="ECO:0000259" key="3">
    <source>
        <dbReference type="Pfam" id="PF07687"/>
    </source>
</evidence>
<accession>A0A0U2XPX1</accession>
<dbReference type="KEGG" id="prt:AUC31_04695"/>
<evidence type="ECO:0000256" key="2">
    <source>
        <dbReference type="PIRSR" id="PIRSR005962-1"/>
    </source>
</evidence>
<feature type="binding site" evidence="2">
    <location>
        <position position="361"/>
    </location>
    <ligand>
        <name>Mn(2+)</name>
        <dbReference type="ChEBI" id="CHEBI:29035"/>
        <label>2</label>
    </ligand>
</feature>
<dbReference type="SUPFAM" id="SSF55031">
    <property type="entry name" value="Bacterial exopeptidase dimerisation domain"/>
    <property type="match status" value="1"/>
</dbReference>
<dbReference type="EMBL" id="CP013659">
    <property type="protein sequence ID" value="ALS74584.1"/>
    <property type="molecule type" value="Genomic_DNA"/>
</dbReference>
<evidence type="ECO:0000256" key="1">
    <source>
        <dbReference type="ARBA" id="ARBA00022801"/>
    </source>
</evidence>
<dbReference type="AlphaFoldDB" id="A0A0U2XPX1"/>
<feature type="binding site" evidence="2">
    <location>
        <position position="103"/>
    </location>
    <ligand>
        <name>Mn(2+)</name>
        <dbReference type="ChEBI" id="CHEBI:29035"/>
        <label>2</label>
    </ligand>
</feature>
<dbReference type="GO" id="GO:0019877">
    <property type="term" value="P:diaminopimelate biosynthetic process"/>
    <property type="evidence" value="ECO:0007669"/>
    <property type="project" value="UniProtKB-ARBA"/>
</dbReference>
<sequence>MIEKIFAELDNAYPEMVDIRRHLHMNPEPSFHETKTAKYIRDFYEDLGIDIRHGVGGNGVIATIRGSKPGKTVALRADFDALPIQDQKETSYKSTVPNVVHACGHDGHTATLLVLGKILHGLRDELPGTYVLIHQHAEELAPGGAKPMIEDGALDGVDVIFGTHLWSTTPFGRIDYRTGPIMAAADRFEITVQGRGGHGAMPHETVDAVVTGAQLVTSLQQLVARRVDPLESAVLTIASFIAENPFNIIADQSKLNGTVRSFTEETRTLMEQEMERVAKGTAIATNSDIDFKFHRGYPPVVTHEKETEFLRDLAEDVPGVTEVFNCPPQMGGEDFAYYLEEIPGTFFFTGAMPDGEVYPHHHPKFDFKEEAMLIAAKTLGKAAVTCHE</sequence>
<dbReference type="InterPro" id="IPR011650">
    <property type="entry name" value="Peptidase_M20_dimer"/>
</dbReference>
<organism evidence="4 5">
    <name type="scientific">Planococcus rifietoensis</name>
    <dbReference type="NCBI Taxonomy" id="200991"/>
    <lineage>
        <taxon>Bacteria</taxon>
        <taxon>Bacillati</taxon>
        <taxon>Bacillota</taxon>
        <taxon>Bacilli</taxon>
        <taxon>Bacillales</taxon>
        <taxon>Caryophanaceae</taxon>
        <taxon>Planococcus</taxon>
    </lineage>
</organism>
<dbReference type="Pfam" id="PF01546">
    <property type="entry name" value="Peptidase_M20"/>
    <property type="match status" value="1"/>
</dbReference>
<dbReference type="RefSeq" id="WP_058381291.1">
    <property type="nucleotide sequence ID" value="NZ_CP013659.2"/>
</dbReference>
<comment type="cofactor">
    <cofactor evidence="2">
        <name>Mn(2+)</name>
        <dbReference type="ChEBI" id="CHEBI:29035"/>
    </cofactor>
    <text evidence="2">The Mn(2+) ion enhances activity.</text>
</comment>
<dbReference type="Proteomes" id="UP000067683">
    <property type="component" value="Chromosome"/>
</dbReference>
<dbReference type="Gene3D" id="3.30.70.360">
    <property type="match status" value="1"/>
</dbReference>
<feature type="domain" description="Peptidase M20 dimerisation" evidence="3">
    <location>
        <begin position="187"/>
        <end position="280"/>
    </location>
</feature>
<dbReference type="GO" id="GO:0046872">
    <property type="term" value="F:metal ion binding"/>
    <property type="evidence" value="ECO:0007669"/>
    <property type="project" value="UniProtKB-KW"/>
</dbReference>
<keyword evidence="1" id="KW-0378">Hydrolase</keyword>
<dbReference type="FunFam" id="3.30.70.360:FF:000001">
    <property type="entry name" value="N-acetyldiaminopimelate deacetylase"/>
    <property type="match status" value="1"/>
</dbReference>
<dbReference type="PANTHER" id="PTHR11014:SF63">
    <property type="entry name" value="METALLOPEPTIDASE, PUTATIVE (AFU_ORTHOLOGUE AFUA_6G09600)-RELATED"/>
    <property type="match status" value="1"/>
</dbReference>
<dbReference type="InterPro" id="IPR002933">
    <property type="entry name" value="Peptidase_M20"/>
</dbReference>
<feature type="binding site" evidence="2">
    <location>
        <position position="164"/>
    </location>
    <ligand>
        <name>Mn(2+)</name>
        <dbReference type="ChEBI" id="CHEBI:29035"/>
        <label>2</label>
    </ligand>
</feature>
<dbReference type="SUPFAM" id="SSF53187">
    <property type="entry name" value="Zn-dependent exopeptidases"/>
    <property type="match status" value="1"/>
</dbReference>
<proteinExistence type="predicted"/>
<dbReference type="PIRSF" id="PIRSF005962">
    <property type="entry name" value="Pept_M20D_amidohydro"/>
    <property type="match status" value="1"/>
</dbReference>
<feature type="binding site" evidence="2">
    <location>
        <position position="105"/>
    </location>
    <ligand>
        <name>Mn(2+)</name>
        <dbReference type="ChEBI" id="CHEBI:29035"/>
        <label>2</label>
    </ligand>
</feature>